<dbReference type="Proteomes" id="UP000593818">
    <property type="component" value="Chromosome"/>
</dbReference>
<proteinExistence type="predicted"/>
<sequence>MYTLIQIAVMFDARPNDVLEASGRHITEFEQAAIDAGTTADRYRLIPLIDDTELPRIAAELDVITSSR</sequence>
<keyword evidence="2" id="KW-1185">Reference proteome</keyword>
<reference evidence="1 2" key="1">
    <citation type="submission" date="2020-10" db="EMBL/GenBank/DDBJ databases">
        <title>Whole genome sequence of oil-degrading bacteria Rhodococcus pyridinivorans strain 5Ap.</title>
        <authorList>
            <person name="Akhremchuk A.E."/>
            <person name="Valentovich L.N."/>
            <person name="Charniauskaya M.I."/>
            <person name="Bukliarevich H.A."/>
            <person name="Titok M.A."/>
        </authorList>
    </citation>
    <scope>NUCLEOTIDE SEQUENCE [LARGE SCALE GENOMIC DNA]</scope>
    <source>
        <strain evidence="1 2">5Ap</strain>
    </source>
</reference>
<name>A0A7M2XJR9_9NOCA</name>
<gene>
    <name evidence="1" type="ORF">INP59_16795</name>
</gene>
<dbReference type="AlphaFoldDB" id="A0A7M2XJR9"/>
<dbReference type="RefSeq" id="WP_033097047.1">
    <property type="nucleotide sequence ID" value="NZ_CP063450.1"/>
</dbReference>
<accession>A0A7M2XJR9</accession>
<evidence type="ECO:0000313" key="2">
    <source>
        <dbReference type="Proteomes" id="UP000593818"/>
    </source>
</evidence>
<protein>
    <submittedName>
        <fullName evidence="1">Uncharacterized protein</fullName>
    </submittedName>
</protein>
<dbReference type="EMBL" id="CP063450">
    <property type="protein sequence ID" value="QOV97582.1"/>
    <property type="molecule type" value="Genomic_DNA"/>
</dbReference>
<evidence type="ECO:0000313" key="1">
    <source>
        <dbReference type="EMBL" id="QOV97582.1"/>
    </source>
</evidence>
<organism evidence="1 2">
    <name type="scientific">Rhodococcus pyridinivorans</name>
    <dbReference type="NCBI Taxonomy" id="103816"/>
    <lineage>
        <taxon>Bacteria</taxon>
        <taxon>Bacillati</taxon>
        <taxon>Actinomycetota</taxon>
        <taxon>Actinomycetes</taxon>
        <taxon>Mycobacteriales</taxon>
        <taxon>Nocardiaceae</taxon>
        <taxon>Rhodococcus</taxon>
    </lineage>
</organism>